<protein>
    <submittedName>
        <fullName evidence="1">DUF488 domain-containing protein</fullName>
    </submittedName>
</protein>
<dbReference type="EMBL" id="VCDI01000007">
    <property type="protein sequence ID" value="TLU71293.1"/>
    <property type="molecule type" value="Genomic_DNA"/>
</dbReference>
<keyword evidence="2" id="KW-1185">Reference proteome</keyword>
<proteinExistence type="predicted"/>
<accession>A0A5R9J373</accession>
<dbReference type="RefSeq" id="WP_138327330.1">
    <property type="nucleotide sequence ID" value="NZ_VCDI01000007.1"/>
</dbReference>
<dbReference type="Pfam" id="PF04343">
    <property type="entry name" value="DUF488"/>
    <property type="match status" value="1"/>
</dbReference>
<name>A0A5R9J373_9PROT</name>
<dbReference type="InterPro" id="IPR014519">
    <property type="entry name" value="UCP024492"/>
</dbReference>
<sequence>MAEADPPDAAPIFTIGYEACSFDGVRDALLAAGTRLLIDVRAIAASRRPGFSKRILAGGLAEAGIGYLHLQPLGTPKPGRDAVRRGDILAMQRIFAVHMQGDRPQAALAEARAAALETRACLLCFERDPAHCHRTLVGDLLCSDAGLAPLVHLHASPIVK</sequence>
<organism evidence="1 2">
    <name type="scientific">Lichenicoccus roseus</name>
    <dbReference type="NCBI Taxonomy" id="2683649"/>
    <lineage>
        <taxon>Bacteria</taxon>
        <taxon>Pseudomonadati</taxon>
        <taxon>Pseudomonadota</taxon>
        <taxon>Alphaproteobacteria</taxon>
        <taxon>Acetobacterales</taxon>
        <taxon>Acetobacteraceae</taxon>
        <taxon>Lichenicoccus</taxon>
    </lineage>
</organism>
<evidence type="ECO:0000313" key="1">
    <source>
        <dbReference type="EMBL" id="TLU71293.1"/>
    </source>
</evidence>
<dbReference type="PANTHER" id="PTHR39337:SF1">
    <property type="entry name" value="BLR5642 PROTEIN"/>
    <property type="match status" value="1"/>
</dbReference>
<dbReference type="PIRSF" id="PIRSF024492">
    <property type="entry name" value="UCP024492"/>
    <property type="match status" value="1"/>
</dbReference>
<evidence type="ECO:0000313" key="2">
    <source>
        <dbReference type="Proteomes" id="UP000305654"/>
    </source>
</evidence>
<reference evidence="1 2" key="1">
    <citation type="submission" date="2019-05" db="EMBL/GenBank/DDBJ databases">
        <authorList>
            <person name="Pankratov T."/>
            <person name="Grouzdev D."/>
        </authorList>
    </citation>
    <scope>NUCLEOTIDE SEQUENCE [LARGE SCALE GENOMIC DNA]</scope>
    <source>
        <strain evidence="1 2">KEBCLARHB70R</strain>
    </source>
</reference>
<dbReference type="InterPro" id="IPR007438">
    <property type="entry name" value="DUF488"/>
</dbReference>
<dbReference type="AlphaFoldDB" id="A0A5R9J373"/>
<gene>
    <name evidence="1" type="ORF">FE263_17505</name>
</gene>
<dbReference type="OrthoDB" id="9810084at2"/>
<dbReference type="PANTHER" id="PTHR39337">
    <property type="entry name" value="BLR5642 PROTEIN"/>
    <property type="match status" value="1"/>
</dbReference>
<comment type="caution">
    <text evidence="1">The sequence shown here is derived from an EMBL/GenBank/DDBJ whole genome shotgun (WGS) entry which is preliminary data.</text>
</comment>
<dbReference type="Proteomes" id="UP000305654">
    <property type="component" value="Unassembled WGS sequence"/>
</dbReference>